<keyword evidence="4" id="KW-0732">Signal</keyword>
<dbReference type="SUPFAM" id="SSF49303">
    <property type="entry name" value="beta-Galactosidase/glucuronidase domain"/>
    <property type="match status" value="1"/>
</dbReference>
<dbReference type="InterPro" id="IPR000421">
    <property type="entry name" value="FA58C"/>
</dbReference>
<feature type="domain" description="F5/8 type C" evidence="5">
    <location>
        <begin position="676"/>
        <end position="817"/>
    </location>
</feature>
<accession>A0ABU5MX77</accession>
<comment type="caution">
    <text evidence="6">The sequence shown here is derived from an EMBL/GenBank/DDBJ whole genome shotgun (WGS) entry which is preliminary data.</text>
</comment>
<dbReference type="SUPFAM" id="SSF51445">
    <property type="entry name" value="(Trans)glycosidases"/>
    <property type="match status" value="1"/>
</dbReference>
<evidence type="ECO:0000259" key="5">
    <source>
        <dbReference type="PROSITE" id="PS50022"/>
    </source>
</evidence>
<reference evidence="6 7" key="1">
    <citation type="journal article" date="2024" name="Appl. Environ. Microbiol.">
        <title>Pontiella agarivorans sp. nov., a novel marine anaerobic bacterium capable of degrading macroalgal polysaccharides and fixing nitrogen.</title>
        <authorList>
            <person name="Liu N."/>
            <person name="Kivenson V."/>
            <person name="Peng X."/>
            <person name="Cui Z."/>
            <person name="Lankiewicz T.S."/>
            <person name="Gosselin K.M."/>
            <person name="English C.J."/>
            <person name="Blair E.M."/>
            <person name="O'Malley M.A."/>
            <person name="Valentine D.L."/>
        </authorList>
    </citation>
    <scope>NUCLEOTIDE SEQUENCE [LARGE SCALE GENOMIC DNA]</scope>
    <source>
        <strain evidence="6 7">NLcol2</strain>
    </source>
</reference>
<dbReference type="InterPro" id="IPR032311">
    <property type="entry name" value="DUF4982"/>
</dbReference>
<dbReference type="RefSeq" id="WP_322608583.1">
    <property type="nucleotide sequence ID" value="NZ_JARVCO010000010.1"/>
</dbReference>
<comment type="similarity">
    <text evidence="1">Belongs to the glycosyl hydrolase 2 family.</text>
</comment>
<sequence length="817" mass="92591">MMNRIVLLFLCLPLLTCAQRVSLNLGTGWMFGKDAQDNAAIPSDDDLVWEEVTVPHTWNTDLIQNQINSEHYQGVGWYRRSLPVQPDMRGKRLFLRFEGALASADVFLNDKKVGRHEGGYTAFCFEVTDLINWNGENTLMVKVNNADNPNIVPDGSRLFTRFGGIYRPVALLVTDPTCITPLDYASPGVFIRQDSVSEKCAELTVTAKLSNALKTDAAMEVSVQVIDAVGKVVARAVDHVRVGAGETVPMVRNLTIESPILWGGRENPYLYTVDVEVRRGGIAVDKVTQPLGLRFFHVDASTGFFLNGKPYRMYGVSRHQDWEHEGSALTFKHHQHDVAEMMEIGATTVRLAHYPQAADMYNLCDTNGLIVWAEIPVVQGVNVKRYAGAFENAKQQLVEMIRQNYNNPSIFFWGLYNECWIDADKVQILHDLAKAEDPGRLTTAGSNQKLSEKHHITDVVCWNKYPRWYGGFDLEKWADDLHKTHPDLKVGISEYGAGGCIDQHQIPPKKPNPTKGRFFPEEYMNQIHEEVWPMLEEREFFWGTYLWNLFDFSWPGVTRGSRINLNNKGLITYDRQTRKDPFYYYKANWSDEPVLYITSRRFIERSNPQTPVKVYSNCGKIELTLNGKTYPAPKSSYGVTVWPNLTLVEGENRVEVKGIKDGQIVKDACVWILNTSASAVPGEKTQTVEERSVDVSAFTVSSEQKHKGHVAKNAFDNHSDTFWCAAQERVPQWIVMDLLQETDIGGISILWGRKGRYEYTVQVSQDGQNWKTVVTNSKKGQKKNHQFTALARFVRIHCTQTPPGSPVAIREINVLTR</sequence>
<gene>
    <name evidence="6" type="ORF">P9H32_09095</name>
</gene>
<evidence type="ECO:0000256" key="2">
    <source>
        <dbReference type="ARBA" id="ARBA00022801"/>
    </source>
</evidence>
<protein>
    <submittedName>
        <fullName evidence="6">Glycoside hydrolase family 2 TIM barrel-domain containing protein</fullName>
    </submittedName>
</protein>
<dbReference type="InterPro" id="IPR006102">
    <property type="entry name" value="Ig-like_GH2"/>
</dbReference>
<dbReference type="Pfam" id="PF00754">
    <property type="entry name" value="F5_F8_type_C"/>
    <property type="match status" value="1"/>
</dbReference>
<dbReference type="Pfam" id="PF16355">
    <property type="entry name" value="DUF4982"/>
    <property type="match status" value="1"/>
</dbReference>
<dbReference type="InterPro" id="IPR006103">
    <property type="entry name" value="Glyco_hydro_2_cat"/>
</dbReference>
<evidence type="ECO:0000313" key="6">
    <source>
        <dbReference type="EMBL" id="MDZ8118785.1"/>
    </source>
</evidence>
<dbReference type="InterPro" id="IPR008979">
    <property type="entry name" value="Galactose-bd-like_sf"/>
</dbReference>
<dbReference type="InterPro" id="IPR006104">
    <property type="entry name" value="Glyco_hydro_2_N"/>
</dbReference>
<dbReference type="InterPro" id="IPR013783">
    <property type="entry name" value="Ig-like_fold"/>
</dbReference>
<dbReference type="Pfam" id="PF02836">
    <property type="entry name" value="Glyco_hydro_2_C"/>
    <property type="match status" value="1"/>
</dbReference>
<organism evidence="6 7">
    <name type="scientific">Pontiella agarivorans</name>
    <dbReference type="NCBI Taxonomy" id="3038953"/>
    <lineage>
        <taxon>Bacteria</taxon>
        <taxon>Pseudomonadati</taxon>
        <taxon>Kiritimatiellota</taxon>
        <taxon>Kiritimatiellia</taxon>
        <taxon>Kiritimatiellales</taxon>
        <taxon>Pontiellaceae</taxon>
        <taxon>Pontiella</taxon>
    </lineage>
</organism>
<keyword evidence="2 6" id="KW-0378">Hydrolase</keyword>
<dbReference type="Gene3D" id="3.20.20.80">
    <property type="entry name" value="Glycosidases"/>
    <property type="match status" value="1"/>
</dbReference>
<dbReference type="Pfam" id="PF02837">
    <property type="entry name" value="Glyco_hydro_2_N"/>
    <property type="match status" value="1"/>
</dbReference>
<dbReference type="SUPFAM" id="SSF49785">
    <property type="entry name" value="Galactose-binding domain-like"/>
    <property type="match status" value="2"/>
</dbReference>
<dbReference type="PRINTS" id="PR00132">
    <property type="entry name" value="GLHYDRLASE2"/>
</dbReference>
<dbReference type="InterPro" id="IPR006101">
    <property type="entry name" value="Glyco_hydro_2"/>
</dbReference>
<dbReference type="Gene3D" id="2.60.40.10">
    <property type="entry name" value="Immunoglobulins"/>
    <property type="match status" value="2"/>
</dbReference>
<dbReference type="PROSITE" id="PS50022">
    <property type="entry name" value="FA58C_3"/>
    <property type="match status" value="1"/>
</dbReference>
<evidence type="ECO:0000256" key="3">
    <source>
        <dbReference type="ARBA" id="ARBA00023295"/>
    </source>
</evidence>
<dbReference type="PANTHER" id="PTHR42732:SF1">
    <property type="entry name" value="BETA-MANNOSIDASE"/>
    <property type="match status" value="1"/>
</dbReference>
<dbReference type="EMBL" id="JARVCO010000010">
    <property type="protein sequence ID" value="MDZ8118785.1"/>
    <property type="molecule type" value="Genomic_DNA"/>
</dbReference>
<evidence type="ECO:0000256" key="4">
    <source>
        <dbReference type="SAM" id="SignalP"/>
    </source>
</evidence>
<keyword evidence="3" id="KW-0326">Glycosidase</keyword>
<name>A0ABU5MX77_9BACT</name>
<dbReference type="Pfam" id="PF00703">
    <property type="entry name" value="Glyco_hydro_2"/>
    <property type="match status" value="1"/>
</dbReference>
<dbReference type="GO" id="GO:0016787">
    <property type="term" value="F:hydrolase activity"/>
    <property type="evidence" value="ECO:0007669"/>
    <property type="project" value="UniProtKB-KW"/>
</dbReference>
<evidence type="ECO:0000313" key="7">
    <source>
        <dbReference type="Proteomes" id="UP001290861"/>
    </source>
</evidence>
<dbReference type="InterPro" id="IPR036156">
    <property type="entry name" value="Beta-gal/glucu_dom_sf"/>
</dbReference>
<dbReference type="PANTHER" id="PTHR42732">
    <property type="entry name" value="BETA-GALACTOSIDASE"/>
    <property type="match status" value="1"/>
</dbReference>
<feature type="signal peptide" evidence="4">
    <location>
        <begin position="1"/>
        <end position="18"/>
    </location>
</feature>
<feature type="chain" id="PRO_5047259411" evidence="4">
    <location>
        <begin position="19"/>
        <end position="817"/>
    </location>
</feature>
<proteinExistence type="inferred from homology"/>
<dbReference type="InterPro" id="IPR051913">
    <property type="entry name" value="GH2_Domain-Containing"/>
</dbReference>
<evidence type="ECO:0000256" key="1">
    <source>
        <dbReference type="ARBA" id="ARBA00007401"/>
    </source>
</evidence>
<dbReference type="InterPro" id="IPR017853">
    <property type="entry name" value="GH"/>
</dbReference>
<dbReference type="Proteomes" id="UP001290861">
    <property type="component" value="Unassembled WGS sequence"/>
</dbReference>
<keyword evidence="7" id="KW-1185">Reference proteome</keyword>
<dbReference type="Gene3D" id="2.60.120.260">
    <property type="entry name" value="Galactose-binding domain-like"/>
    <property type="match status" value="2"/>
</dbReference>